<accession>A0ABW2MSR5</accession>
<protein>
    <recommendedName>
        <fullName evidence="3">DUF4825 domain-containing protein</fullName>
    </recommendedName>
</protein>
<reference evidence="2" key="1">
    <citation type="journal article" date="2019" name="Int. J. Syst. Evol. Microbiol.">
        <title>The Global Catalogue of Microorganisms (GCM) 10K type strain sequencing project: providing services to taxonomists for standard genome sequencing and annotation.</title>
        <authorList>
            <consortium name="The Broad Institute Genomics Platform"/>
            <consortium name="The Broad Institute Genome Sequencing Center for Infectious Disease"/>
            <person name="Wu L."/>
            <person name="Ma J."/>
        </authorList>
    </citation>
    <scope>NUCLEOTIDE SEQUENCE [LARGE SCALE GENOMIC DNA]</scope>
    <source>
        <strain evidence="2">CGMCC 1.16306</strain>
    </source>
</reference>
<evidence type="ECO:0000313" key="1">
    <source>
        <dbReference type="EMBL" id="MFC7356743.1"/>
    </source>
</evidence>
<dbReference type="Proteomes" id="UP001596415">
    <property type="component" value="Unassembled WGS sequence"/>
</dbReference>
<organism evidence="1 2">
    <name type="scientific">Jejudonia soesokkakensis</name>
    <dbReference type="NCBI Taxonomy" id="1323432"/>
    <lineage>
        <taxon>Bacteria</taxon>
        <taxon>Pseudomonadati</taxon>
        <taxon>Bacteroidota</taxon>
        <taxon>Flavobacteriia</taxon>
        <taxon>Flavobacteriales</taxon>
        <taxon>Flavobacteriaceae</taxon>
        <taxon>Jejudonia</taxon>
    </lineage>
</organism>
<gene>
    <name evidence="1" type="ORF">ACFQO1_03515</name>
</gene>
<evidence type="ECO:0000313" key="2">
    <source>
        <dbReference type="Proteomes" id="UP001596415"/>
    </source>
</evidence>
<sequence>MKKTILLIAAAFLMLACDGYGEKVTYDGTEVYYKDAALKTKAEATGAYLQEMGFTDGSSKSVQITKDSIYNFRMVVQEGMAQDSTRDVNFMALGFLLSKDVFDGENIHFDLCDNTFETIRTIPIEGFNTETD</sequence>
<dbReference type="RefSeq" id="WP_380216587.1">
    <property type="nucleotide sequence ID" value="NZ_JBHTBN010000001.1"/>
</dbReference>
<dbReference type="EMBL" id="JBHTBN010000001">
    <property type="protein sequence ID" value="MFC7356743.1"/>
    <property type="molecule type" value="Genomic_DNA"/>
</dbReference>
<dbReference type="PROSITE" id="PS51257">
    <property type="entry name" value="PROKAR_LIPOPROTEIN"/>
    <property type="match status" value="1"/>
</dbReference>
<comment type="caution">
    <text evidence="1">The sequence shown here is derived from an EMBL/GenBank/DDBJ whole genome shotgun (WGS) entry which is preliminary data.</text>
</comment>
<evidence type="ECO:0008006" key="3">
    <source>
        <dbReference type="Google" id="ProtNLM"/>
    </source>
</evidence>
<keyword evidence="2" id="KW-1185">Reference proteome</keyword>
<proteinExistence type="predicted"/>
<name>A0ABW2MSR5_9FLAO</name>